<gene>
    <name evidence="1" type="ORF">LEP1GSC150_2555</name>
</gene>
<proteinExistence type="predicted"/>
<evidence type="ECO:0000313" key="2">
    <source>
        <dbReference type="Proteomes" id="UP000011778"/>
    </source>
</evidence>
<dbReference type="AlphaFoldDB" id="M3G304"/>
<comment type="caution">
    <text evidence="1">The sequence shown here is derived from an EMBL/GenBank/DDBJ whole genome shotgun (WGS) entry which is preliminary data.</text>
</comment>
<accession>M3G304</accession>
<evidence type="ECO:0000313" key="1">
    <source>
        <dbReference type="EMBL" id="EMG19630.1"/>
    </source>
</evidence>
<organism evidence="1 2">
    <name type="scientific">Leptospira interrogans serovar Copenhageni str. LT2050</name>
    <dbReference type="NCBI Taxonomy" id="1001598"/>
    <lineage>
        <taxon>Bacteria</taxon>
        <taxon>Pseudomonadati</taxon>
        <taxon>Spirochaetota</taxon>
        <taxon>Spirochaetia</taxon>
        <taxon>Leptospirales</taxon>
        <taxon>Leptospiraceae</taxon>
        <taxon>Leptospira</taxon>
    </lineage>
</organism>
<protein>
    <submittedName>
        <fullName evidence="1">Uncharacterized protein</fullName>
    </submittedName>
</protein>
<reference evidence="1 2" key="1">
    <citation type="submission" date="2013-02" db="EMBL/GenBank/DDBJ databases">
        <authorList>
            <person name="Harkins D.M."/>
            <person name="Durkin A.S."/>
            <person name="Brinkac L.M."/>
            <person name="Haft D.H."/>
            <person name="Selengut J.D."/>
            <person name="Sanka R."/>
            <person name="DePew J."/>
            <person name="Purushe J."/>
            <person name="Tulsiani S.M."/>
            <person name="Graham G.C."/>
            <person name="Burns M.-A."/>
            <person name="Dohnt M.F."/>
            <person name="Smythe L.D."/>
            <person name="McKay D.B."/>
            <person name="Craig S.B."/>
            <person name="Vinetz J.M."/>
            <person name="Sutton G.G."/>
            <person name="Nierman W.C."/>
            <person name="Fouts D.E."/>
        </authorList>
    </citation>
    <scope>NUCLEOTIDE SEQUENCE [LARGE SCALE GENOMIC DNA]</scope>
    <source>
        <strain evidence="1 2">LT2050</strain>
    </source>
</reference>
<sequence>MVSSQNVLVALAFGIFLGLNPFSQIDSEVIPLEFPFPTEEERKKTDWGPKQLQALINPQIYRKYKLKHKMLQIRLPLPGKS</sequence>
<name>M3G304_LEPIT</name>
<dbReference type="EMBL" id="AFMD02000492">
    <property type="protein sequence ID" value="EMG19630.1"/>
    <property type="molecule type" value="Genomic_DNA"/>
</dbReference>
<dbReference type="Proteomes" id="UP000011778">
    <property type="component" value="Unassembled WGS sequence"/>
</dbReference>